<dbReference type="Gene3D" id="3.40.50.720">
    <property type="entry name" value="NAD(P)-binding Rossmann-like Domain"/>
    <property type="match status" value="1"/>
</dbReference>
<dbReference type="PANTHER" id="PTHR44013">
    <property type="entry name" value="ZINC-TYPE ALCOHOL DEHYDROGENASE-LIKE PROTEIN C16A3.02C"/>
    <property type="match status" value="1"/>
</dbReference>
<dbReference type="Gene3D" id="3.90.180.10">
    <property type="entry name" value="Medium-chain alcohol dehydrogenases, catalytic domain"/>
    <property type="match status" value="1"/>
</dbReference>
<dbReference type="SUPFAM" id="SSF51735">
    <property type="entry name" value="NAD(P)-binding Rossmann-fold domains"/>
    <property type="match status" value="1"/>
</dbReference>
<dbReference type="AlphaFoldDB" id="A0A8J3D5E0"/>
<protein>
    <submittedName>
        <fullName evidence="2">NADPH:quinone reductase</fullName>
    </submittedName>
</protein>
<dbReference type="PANTHER" id="PTHR44013:SF1">
    <property type="entry name" value="ZINC-TYPE ALCOHOL DEHYDROGENASE-LIKE PROTEIN C16A3.02C"/>
    <property type="match status" value="1"/>
</dbReference>
<organism evidence="2 3">
    <name type="scientific">Persicitalea jodogahamensis</name>
    <dbReference type="NCBI Taxonomy" id="402147"/>
    <lineage>
        <taxon>Bacteria</taxon>
        <taxon>Pseudomonadati</taxon>
        <taxon>Bacteroidota</taxon>
        <taxon>Cytophagia</taxon>
        <taxon>Cytophagales</taxon>
        <taxon>Spirosomataceae</taxon>
        <taxon>Persicitalea</taxon>
    </lineage>
</organism>
<dbReference type="Pfam" id="PF08240">
    <property type="entry name" value="ADH_N"/>
    <property type="match status" value="1"/>
</dbReference>
<dbReference type="SMART" id="SM00829">
    <property type="entry name" value="PKS_ER"/>
    <property type="match status" value="1"/>
</dbReference>
<dbReference type="PROSITE" id="PS01162">
    <property type="entry name" value="QOR_ZETA_CRYSTAL"/>
    <property type="match status" value="1"/>
</dbReference>
<proteinExistence type="predicted"/>
<dbReference type="SUPFAM" id="SSF50129">
    <property type="entry name" value="GroES-like"/>
    <property type="match status" value="1"/>
</dbReference>
<evidence type="ECO:0000313" key="2">
    <source>
        <dbReference type="EMBL" id="GHB76510.1"/>
    </source>
</evidence>
<accession>A0A8J3D5E0</accession>
<dbReference type="InterPro" id="IPR052733">
    <property type="entry name" value="Chloroplast_QOR"/>
</dbReference>
<dbReference type="GO" id="GO:0008270">
    <property type="term" value="F:zinc ion binding"/>
    <property type="evidence" value="ECO:0007669"/>
    <property type="project" value="InterPro"/>
</dbReference>
<dbReference type="InterPro" id="IPR011032">
    <property type="entry name" value="GroES-like_sf"/>
</dbReference>
<dbReference type="Proteomes" id="UP000598271">
    <property type="component" value="Unassembled WGS sequence"/>
</dbReference>
<dbReference type="Pfam" id="PF13602">
    <property type="entry name" value="ADH_zinc_N_2"/>
    <property type="match status" value="1"/>
</dbReference>
<dbReference type="EMBL" id="BMXF01000003">
    <property type="protein sequence ID" value="GHB76510.1"/>
    <property type="molecule type" value="Genomic_DNA"/>
</dbReference>
<name>A0A8J3D5E0_9BACT</name>
<evidence type="ECO:0000313" key="3">
    <source>
        <dbReference type="Proteomes" id="UP000598271"/>
    </source>
</evidence>
<feature type="domain" description="Enoyl reductase (ER)" evidence="1">
    <location>
        <begin position="10"/>
        <end position="324"/>
    </location>
</feature>
<reference evidence="2 3" key="1">
    <citation type="journal article" date="2014" name="Int. J. Syst. Evol. Microbiol.">
        <title>Complete genome sequence of Corynebacterium casei LMG S-19264T (=DSM 44701T), isolated from a smear-ripened cheese.</title>
        <authorList>
            <consortium name="US DOE Joint Genome Institute (JGI-PGF)"/>
            <person name="Walter F."/>
            <person name="Albersmeier A."/>
            <person name="Kalinowski J."/>
            <person name="Ruckert C."/>
        </authorList>
    </citation>
    <scope>NUCLEOTIDE SEQUENCE [LARGE SCALE GENOMIC DNA]</scope>
    <source>
        <strain evidence="2 3">KCTC 12866</strain>
    </source>
</reference>
<evidence type="ECO:0000259" key="1">
    <source>
        <dbReference type="SMART" id="SM00829"/>
    </source>
</evidence>
<comment type="caution">
    <text evidence="2">The sequence shown here is derived from an EMBL/GenBank/DDBJ whole genome shotgun (WGS) entry which is preliminary data.</text>
</comment>
<dbReference type="InterPro" id="IPR020843">
    <property type="entry name" value="ER"/>
</dbReference>
<dbReference type="GO" id="GO:0016491">
    <property type="term" value="F:oxidoreductase activity"/>
    <property type="evidence" value="ECO:0007669"/>
    <property type="project" value="InterPro"/>
</dbReference>
<dbReference type="RefSeq" id="WP_189565625.1">
    <property type="nucleotide sequence ID" value="NZ_BMXF01000003.1"/>
</dbReference>
<dbReference type="CDD" id="cd08267">
    <property type="entry name" value="MDR1"/>
    <property type="match status" value="1"/>
</dbReference>
<dbReference type="InterPro" id="IPR013154">
    <property type="entry name" value="ADH-like_N"/>
</dbReference>
<keyword evidence="3" id="KW-1185">Reference proteome</keyword>
<dbReference type="InterPro" id="IPR002364">
    <property type="entry name" value="Quin_OxRdtase/zeta-crystal_CS"/>
</dbReference>
<dbReference type="InterPro" id="IPR036291">
    <property type="entry name" value="NAD(P)-bd_dom_sf"/>
</dbReference>
<gene>
    <name evidence="2" type="ORF">GCM10007390_33060</name>
</gene>
<sequence length="327" mass="34916">MKAIVFTEYGSPDVLRHEEIDKPSPGNGEVLVRVLAASINAADWHLIRGKPLIARLSLGLLKPKHQVPGLDMSGRVEAVGRDVKQFKAGDEVFADLSASGFGAFAEYACVPEHLLALKPENLTFEESAALPCAAITALQALRDEGQLSAGKKVLINGASGGVGTFAVQIAKAFGAVVTAVGSTGKLDLLRALGADHVIDYTKQNFTILAAQENGPKYDLILAANGYHPILAYKRSLKPGGRYVMTGGTSAQLFQALFLGPLLSRKGKKLGALLAKPGHQDLFFLKSLIETGKIKPVIERTYKLGEVPEAIRYLEEGHARGKLVITVQ</sequence>